<dbReference type="Proteomes" id="UP001597097">
    <property type="component" value="Unassembled WGS sequence"/>
</dbReference>
<dbReference type="InterPro" id="IPR000600">
    <property type="entry name" value="ROK"/>
</dbReference>
<protein>
    <submittedName>
        <fullName evidence="2">ROK family protein</fullName>
    </submittedName>
</protein>
<sequence length="405" mass="42073">MQKDGKTGGQAVPAPVAIALHRVLGMIANGEATSRAAIARLTGLARSTVSQQVDSLIDGGIVEETESSQSVRGRPPRALTISPRAGTIAVADVDVAATQLAIADLGGTIIGRDIVNLPVDRGPEELLAEVSGRLHSMLTEHGHDPARVRHVVAGLPAPVDFQRGCAVRPPIMPGWDAYPVGDYLRKQFGAAVTVDNDVNLMALGEATQEMADTPLLVIKVGSGIGAGIVTADGSVHRGADGAAGDIGHIRASTRRDVVCRCGKFGCLEAVASHRAVLTDLGIAPPSIDDRLYASRELARLVADSDTSALHRIRQAAADIGEVVAMLIHTLNPRMLVLGGPLSELQDEILSGVRAAVYEQALPLATRKLIITPSQLGTDAGIIGAIALAGREVFSQEGVGRLLAEA</sequence>
<dbReference type="Pfam" id="PF12802">
    <property type="entry name" value="MarR_2"/>
    <property type="match status" value="1"/>
</dbReference>
<dbReference type="EMBL" id="JBHUCM010000019">
    <property type="protein sequence ID" value="MFD1540742.1"/>
    <property type="molecule type" value="Genomic_DNA"/>
</dbReference>
<dbReference type="PANTHER" id="PTHR18964:SF173">
    <property type="entry name" value="GLUCOKINASE"/>
    <property type="match status" value="1"/>
</dbReference>
<gene>
    <name evidence="2" type="ORF">ACFSJ0_27045</name>
</gene>
<evidence type="ECO:0000259" key="1">
    <source>
        <dbReference type="Pfam" id="PF12802"/>
    </source>
</evidence>
<dbReference type="InterPro" id="IPR000835">
    <property type="entry name" value="HTH_MarR-typ"/>
</dbReference>
<evidence type="ECO:0000313" key="3">
    <source>
        <dbReference type="Proteomes" id="UP001597097"/>
    </source>
</evidence>
<evidence type="ECO:0000313" key="2">
    <source>
        <dbReference type="EMBL" id="MFD1540742.1"/>
    </source>
</evidence>
<organism evidence="2 3">
    <name type="scientific">Nonomuraea guangzhouensis</name>
    <dbReference type="NCBI Taxonomy" id="1291555"/>
    <lineage>
        <taxon>Bacteria</taxon>
        <taxon>Bacillati</taxon>
        <taxon>Actinomycetota</taxon>
        <taxon>Actinomycetes</taxon>
        <taxon>Streptosporangiales</taxon>
        <taxon>Streptosporangiaceae</taxon>
        <taxon>Nonomuraea</taxon>
    </lineage>
</organism>
<dbReference type="Pfam" id="PF00480">
    <property type="entry name" value="ROK"/>
    <property type="match status" value="1"/>
</dbReference>
<proteinExistence type="predicted"/>
<accession>A0ABW4GHY9</accession>
<comment type="caution">
    <text evidence="2">The sequence shown here is derived from an EMBL/GenBank/DDBJ whole genome shotgun (WGS) entry which is preliminary data.</text>
</comment>
<name>A0ABW4GHY9_9ACTN</name>
<dbReference type="RefSeq" id="WP_219539803.1">
    <property type="nucleotide sequence ID" value="NZ_JAHKRM010000077.1"/>
</dbReference>
<reference evidence="3" key="1">
    <citation type="journal article" date="2019" name="Int. J. Syst. Evol. Microbiol.">
        <title>The Global Catalogue of Microorganisms (GCM) 10K type strain sequencing project: providing services to taxonomists for standard genome sequencing and annotation.</title>
        <authorList>
            <consortium name="The Broad Institute Genomics Platform"/>
            <consortium name="The Broad Institute Genome Sequencing Center for Infectious Disease"/>
            <person name="Wu L."/>
            <person name="Ma J."/>
        </authorList>
    </citation>
    <scope>NUCLEOTIDE SEQUENCE [LARGE SCALE GENOMIC DNA]</scope>
    <source>
        <strain evidence="3">CGMCC 1.15399</strain>
    </source>
</reference>
<dbReference type="PANTHER" id="PTHR18964">
    <property type="entry name" value="ROK (REPRESSOR, ORF, KINASE) FAMILY"/>
    <property type="match status" value="1"/>
</dbReference>
<feature type="domain" description="HTH marR-type" evidence="1">
    <location>
        <begin position="21"/>
        <end position="67"/>
    </location>
</feature>
<keyword evidence="3" id="KW-1185">Reference proteome</keyword>